<comment type="caution">
    <text evidence="3">The sequence shown here is derived from an EMBL/GenBank/DDBJ whole genome shotgun (WGS) entry which is preliminary data.</text>
</comment>
<evidence type="ECO:0000313" key="4">
    <source>
        <dbReference type="Proteomes" id="UP001363622"/>
    </source>
</evidence>
<protein>
    <recommendedName>
        <fullName evidence="5">Kinesin motor domain-containing protein</fullName>
    </recommendedName>
</protein>
<evidence type="ECO:0000256" key="2">
    <source>
        <dbReference type="SAM" id="MobiDB-lite"/>
    </source>
</evidence>
<keyword evidence="4" id="KW-1185">Reference proteome</keyword>
<accession>A0ABR1K9N8</accession>
<proteinExistence type="predicted"/>
<gene>
    <name evidence="3" type="ORF">IWZ03DRAFT_123906</name>
</gene>
<name>A0ABR1K9N8_9PEZI</name>
<organism evidence="3 4">
    <name type="scientific">Phyllosticta citriasiana</name>
    <dbReference type="NCBI Taxonomy" id="595635"/>
    <lineage>
        <taxon>Eukaryota</taxon>
        <taxon>Fungi</taxon>
        <taxon>Dikarya</taxon>
        <taxon>Ascomycota</taxon>
        <taxon>Pezizomycotina</taxon>
        <taxon>Dothideomycetes</taxon>
        <taxon>Dothideomycetes incertae sedis</taxon>
        <taxon>Botryosphaeriales</taxon>
        <taxon>Phyllostictaceae</taxon>
        <taxon>Phyllosticta</taxon>
    </lineage>
</organism>
<feature type="region of interest" description="Disordered" evidence="2">
    <location>
        <begin position="203"/>
        <end position="249"/>
    </location>
</feature>
<evidence type="ECO:0000313" key="3">
    <source>
        <dbReference type="EMBL" id="KAK7508817.1"/>
    </source>
</evidence>
<dbReference type="Proteomes" id="UP001363622">
    <property type="component" value="Unassembled WGS sequence"/>
</dbReference>
<evidence type="ECO:0008006" key="5">
    <source>
        <dbReference type="Google" id="ProtNLM"/>
    </source>
</evidence>
<evidence type="ECO:0000256" key="1">
    <source>
        <dbReference type="SAM" id="Coils"/>
    </source>
</evidence>
<feature type="coiled-coil region" evidence="1">
    <location>
        <begin position="291"/>
        <end position="339"/>
    </location>
</feature>
<sequence length="436" mass="48323">MSQCVVTRAPAVVQWTPQDGPWHVGLGHPSPQCSILADIKFDSSRNDASLKLQVPVALKETPKKVLLCVLIFPNNIRKVTTPPSADTPAAITNAFVSTVCECSSSQDVLALRILLSDPNGVRIVGPANVKTLTPTKEGQGKILDALRSLSYASEFTVYLPAYVMSSHVRLFCDAASSGKLQPGGSDYALTMMYKGVGGQDISRLLQDTPQSPPPYGASLRSSSTKRPLSCPSSPPGPKRPSSHQDSVSETMPSVMARLVQVELQTSTIQRRLAEQDAAGTPTEIASGADRLEHLDEIVRNLQASMDSLQEEVTQQRIQIEQLQNGLSRQQEACENHQELSRNQIDDYLYECGYEDRRDLVYQIIEDALLDFKREHDDWLQERMDDKLPNMLRAALRTMLPSWLERVQLRVGFNEVGTGRWRWVPAEENSPNSNNDV</sequence>
<dbReference type="EMBL" id="JBBPHU010000025">
    <property type="protein sequence ID" value="KAK7508817.1"/>
    <property type="molecule type" value="Genomic_DNA"/>
</dbReference>
<keyword evidence="1" id="KW-0175">Coiled coil</keyword>
<reference evidence="3 4" key="1">
    <citation type="submission" date="2024-04" db="EMBL/GenBank/DDBJ databases">
        <title>Phyllosticta paracitricarpa is synonymous to the EU quarantine fungus P. citricarpa based on phylogenomic analyses.</title>
        <authorList>
            <consortium name="Lawrence Berkeley National Laboratory"/>
            <person name="Van Ingen-Buijs V.A."/>
            <person name="Van Westerhoven A.C."/>
            <person name="Haridas S."/>
            <person name="Skiadas P."/>
            <person name="Martin F."/>
            <person name="Groenewald J.Z."/>
            <person name="Crous P.W."/>
            <person name="Seidl M.F."/>
        </authorList>
    </citation>
    <scope>NUCLEOTIDE SEQUENCE [LARGE SCALE GENOMIC DNA]</scope>
    <source>
        <strain evidence="3 4">CBS 123371</strain>
    </source>
</reference>